<name>A0AAV1SHF7_9ROSI</name>
<reference evidence="2 3" key="1">
    <citation type="submission" date="2024-01" db="EMBL/GenBank/DDBJ databases">
        <authorList>
            <person name="Waweru B."/>
        </authorList>
    </citation>
    <scope>NUCLEOTIDE SEQUENCE [LARGE SCALE GENOMIC DNA]</scope>
</reference>
<accession>A0AAV1SHF7</accession>
<dbReference type="SUPFAM" id="SSF81383">
    <property type="entry name" value="F-box domain"/>
    <property type="match status" value="1"/>
</dbReference>
<dbReference type="InterPro" id="IPR032675">
    <property type="entry name" value="LRR_dom_sf"/>
</dbReference>
<proteinExistence type="predicted"/>
<dbReference type="InterPro" id="IPR050232">
    <property type="entry name" value="FBL13/AtMIF1-like"/>
</dbReference>
<comment type="caution">
    <text evidence="2">The sequence shown here is derived from an EMBL/GenBank/DDBJ whole genome shotgun (WGS) entry which is preliminary data.</text>
</comment>
<dbReference type="InterPro" id="IPR001810">
    <property type="entry name" value="F-box_dom"/>
</dbReference>
<organism evidence="2 3">
    <name type="scientific">Dovyalis caffra</name>
    <dbReference type="NCBI Taxonomy" id="77055"/>
    <lineage>
        <taxon>Eukaryota</taxon>
        <taxon>Viridiplantae</taxon>
        <taxon>Streptophyta</taxon>
        <taxon>Embryophyta</taxon>
        <taxon>Tracheophyta</taxon>
        <taxon>Spermatophyta</taxon>
        <taxon>Magnoliopsida</taxon>
        <taxon>eudicotyledons</taxon>
        <taxon>Gunneridae</taxon>
        <taxon>Pentapetalae</taxon>
        <taxon>rosids</taxon>
        <taxon>fabids</taxon>
        <taxon>Malpighiales</taxon>
        <taxon>Salicaceae</taxon>
        <taxon>Flacourtieae</taxon>
        <taxon>Dovyalis</taxon>
    </lineage>
</organism>
<dbReference type="SUPFAM" id="SSF52047">
    <property type="entry name" value="RNI-like"/>
    <property type="match status" value="1"/>
</dbReference>
<dbReference type="EMBL" id="CAWUPB010001178">
    <property type="protein sequence ID" value="CAK7349910.1"/>
    <property type="molecule type" value="Genomic_DNA"/>
</dbReference>
<dbReference type="PANTHER" id="PTHR31900">
    <property type="entry name" value="F-BOX/RNI SUPERFAMILY PROTEIN-RELATED"/>
    <property type="match status" value="1"/>
</dbReference>
<dbReference type="Pfam" id="PF00646">
    <property type="entry name" value="F-box"/>
    <property type="match status" value="1"/>
</dbReference>
<keyword evidence="3" id="KW-1185">Reference proteome</keyword>
<gene>
    <name evidence="2" type="ORF">DCAF_LOCUS22633</name>
</gene>
<sequence>MKRKHANDEASSSFKRNNKGWEDEVEEEVQIDRISNLPDSVLARILSFLPTQDAVKTSLLRRFGLLWATSDNIHIDACSFHDCVEPKYDEKAPRSNKSQRLAEKEMRLANTINTWTRFAIRREVQVLDLDFMDCYGSLDLPGNLYKIPDFVFNCDSIRELKYPESRLEISGPNIISLDISSSVGQVDLKNLSSLKDAALGFMYRFSSSEDKNHEAMKILENLNSAKVLTIHKQSIQLWTAWELMKISFPSIPQKHLILDTDLSKEHLPGIVGMLRSSPSLEMLDMHIVKTYFTFPDFLKRALAVESYWSKLDESPQDLPHNLQTVTIHGSVAEPFVVQLVQFLLKNLFGLEKMVITSKRRSNGSDPKSCVTSDELLELFQKLLSFPRASSSAVVLLY</sequence>
<feature type="domain" description="F-box" evidence="1">
    <location>
        <begin position="31"/>
        <end position="62"/>
    </location>
</feature>
<dbReference type="AlphaFoldDB" id="A0AAV1SHF7"/>
<evidence type="ECO:0000259" key="1">
    <source>
        <dbReference type="PROSITE" id="PS50181"/>
    </source>
</evidence>
<dbReference type="InterPro" id="IPR036047">
    <property type="entry name" value="F-box-like_dom_sf"/>
</dbReference>
<evidence type="ECO:0000313" key="3">
    <source>
        <dbReference type="Proteomes" id="UP001314170"/>
    </source>
</evidence>
<dbReference type="PANTHER" id="PTHR31900:SF27">
    <property type="entry name" value="FBD DOMAIN-CONTAINING PROTEIN"/>
    <property type="match status" value="1"/>
</dbReference>
<dbReference type="PROSITE" id="PS50181">
    <property type="entry name" value="FBOX"/>
    <property type="match status" value="1"/>
</dbReference>
<dbReference type="Proteomes" id="UP001314170">
    <property type="component" value="Unassembled WGS sequence"/>
</dbReference>
<dbReference type="Gene3D" id="3.80.10.10">
    <property type="entry name" value="Ribonuclease Inhibitor"/>
    <property type="match status" value="1"/>
</dbReference>
<evidence type="ECO:0000313" key="2">
    <source>
        <dbReference type="EMBL" id="CAK7349910.1"/>
    </source>
</evidence>
<protein>
    <recommendedName>
        <fullName evidence="1">F-box domain-containing protein</fullName>
    </recommendedName>
</protein>